<reference evidence="2" key="1">
    <citation type="journal article" date="2021" name="Proc. Natl. Acad. Sci. U.S.A.">
        <title>A Catalog of Tens of Thousands of Viruses from Human Metagenomes Reveals Hidden Associations with Chronic Diseases.</title>
        <authorList>
            <person name="Tisza M.J."/>
            <person name="Buck C.B."/>
        </authorList>
    </citation>
    <scope>NUCLEOTIDE SEQUENCE</scope>
    <source>
        <strain evidence="2">Ctzm5103</strain>
    </source>
</reference>
<keyword evidence="1" id="KW-1133">Transmembrane helix</keyword>
<sequence>MKKWGIIGALAFFAAVAVGFFCKFDAAVVIEIGVAAFGFTAIVSSAVSYAKKNNIKTWATVLIIVFAAIGGVLCCIGGLNQNIFAEISGAALALLAVIFGTIYAHKAK</sequence>
<evidence type="ECO:0000313" key="2">
    <source>
        <dbReference type="EMBL" id="DAF85412.1"/>
    </source>
</evidence>
<proteinExistence type="predicted"/>
<keyword evidence="1" id="KW-0472">Membrane</keyword>
<organism evidence="2">
    <name type="scientific">Siphoviridae sp. ctzm5103</name>
    <dbReference type="NCBI Taxonomy" id="2825750"/>
    <lineage>
        <taxon>Viruses</taxon>
        <taxon>Duplodnaviria</taxon>
        <taxon>Heunggongvirae</taxon>
        <taxon>Uroviricota</taxon>
        <taxon>Caudoviricetes</taxon>
    </lineage>
</organism>
<name>A0A8S5TT70_9CAUD</name>
<evidence type="ECO:0000256" key="1">
    <source>
        <dbReference type="SAM" id="Phobius"/>
    </source>
</evidence>
<feature type="transmembrane region" description="Helical" evidence="1">
    <location>
        <begin position="85"/>
        <end position="104"/>
    </location>
</feature>
<keyword evidence="1" id="KW-0812">Transmembrane</keyword>
<accession>A0A8S5TT70</accession>
<protein>
    <submittedName>
        <fullName evidence="2">Uncharacterized protein</fullName>
    </submittedName>
</protein>
<feature type="transmembrane region" description="Helical" evidence="1">
    <location>
        <begin position="57"/>
        <end position="79"/>
    </location>
</feature>
<dbReference type="EMBL" id="BK015926">
    <property type="protein sequence ID" value="DAF85412.1"/>
    <property type="molecule type" value="Genomic_DNA"/>
</dbReference>
<feature type="transmembrane region" description="Helical" evidence="1">
    <location>
        <begin position="29"/>
        <end position="50"/>
    </location>
</feature>